<organism evidence="1 2">
    <name type="scientific">Neiella holothuriorum</name>
    <dbReference type="NCBI Taxonomy" id="2870530"/>
    <lineage>
        <taxon>Bacteria</taxon>
        <taxon>Pseudomonadati</taxon>
        <taxon>Pseudomonadota</taxon>
        <taxon>Gammaproteobacteria</taxon>
        <taxon>Alteromonadales</taxon>
        <taxon>Echinimonadaceae</taxon>
        <taxon>Neiella</taxon>
    </lineage>
</organism>
<evidence type="ECO:0000313" key="1">
    <source>
        <dbReference type="EMBL" id="MBW8191333.1"/>
    </source>
</evidence>
<comment type="caution">
    <text evidence="1">The sequence shown here is derived from an EMBL/GenBank/DDBJ whole genome shotgun (WGS) entry which is preliminary data.</text>
</comment>
<keyword evidence="2" id="KW-1185">Reference proteome</keyword>
<dbReference type="Proteomes" id="UP001166251">
    <property type="component" value="Unassembled WGS sequence"/>
</dbReference>
<name>A0ABS7EHF4_9GAMM</name>
<accession>A0ABS7EHF4</accession>
<evidence type="ECO:0000313" key="2">
    <source>
        <dbReference type="Proteomes" id="UP001166251"/>
    </source>
</evidence>
<protein>
    <submittedName>
        <fullName evidence="1">Recombinase RecT</fullName>
    </submittedName>
</protein>
<sequence>MIPSSHAKILNALVAGELAFNQLYNNVSVDYSAVYAIGEHSITLAEASPDSLERSINKLDALSLINETTINASLRVRVEPFSKQIEVVPELSTTALLAPLLNCELYQSVVVELIFDDDEFVMHGPREPVEHSFDTQQRTGNLNGGYVQLCLVDGGTTVITMSPEEINAAVELTISQKYGDVVPFRSAEDYHDFMKCCVLRRAFNSIQSALVAGKKESAADDMSKLAALHNDYFEAYKERSTVIAQQNKQLSKRRFVINAPSKAMEVLSSSMGEHIERNLKVVSVTQHPQEQVEQLVEPDEPIAEESSGYQVVEEFGGW</sequence>
<gene>
    <name evidence="1" type="ORF">K0504_09815</name>
</gene>
<dbReference type="RefSeq" id="WP_220104016.1">
    <property type="nucleotide sequence ID" value="NZ_JAHZSS010000010.1"/>
</dbReference>
<reference evidence="1" key="1">
    <citation type="submission" date="2021-07" db="EMBL/GenBank/DDBJ databases">
        <title>Neiella marina sp. nov., isolated from the intestinal content of sea cucumber Apostichopus japonicus.</title>
        <authorList>
            <person name="Bai X."/>
        </authorList>
    </citation>
    <scope>NUCLEOTIDE SEQUENCE</scope>
    <source>
        <strain evidence="1">126</strain>
    </source>
</reference>
<dbReference type="EMBL" id="JAHZSS010000010">
    <property type="protein sequence ID" value="MBW8191333.1"/>
    <property type="molecule type" value="Genomic_DNA"/>
</dbReference>
<proteinExistence type="predicted"/>